<dbReference type="GO" id="GO:0050661">
    <property type="term" value="F:NADP binding"/>
    <property type="evidence" value="ECO:0007669"/>
    <property type="project" value="UniProtKB-UniRule"/>
</dbReference>
<dbReference type="GO" id="GO:0016226">
    <property type="term" value="P:iron-sulfur cluster assembly"/>
    <property type="evidence" value="ECO:0007669"/>
    <property type="project" value="UniProtKB-UniRule"/>
</dbReference>
<dbReference type="Proteomes" id="UP001139887">
    <property type="component" value="Unassembled WGS sequence"/>
</dbReference>
<evidence type="ECO:0000256" key="9">
    <source>
        <dbReference type="HAMAP-Rule" id="MF_03178"/>
    </source>
</evidence>
<keyword evidence="5 9" id="KW-0288">FMN</keyword>
<feature type="binding site" evidence="9">
    <location>
        <position position="548"/>
    </location>
    <ligand>
        <name>NADP(+)</name>
        <dbReference type="ChEBI" id="CHEBI:58349"/>
    </ligand>
</feature>
<dbReference type="FunFam" id="3.40.50.360:FF:000015">
    <property type="entry name" value="NADPH-dependent diflavin oxidoreductase 1"/>
    <property type="match status" value="1"/>
</dbReference>
<dbReference type="PANTHER" id="PTHR19384:SF10">
    <property type="entry name" value="NADPH-DEPENDENT DIFLAVIN OXIDOREDUCTASE 1"/>
    <property type="match status" value="1"/>
</dbReference>
<dbReference type="SUPFAM" id="SSF52218">
    <property type="entry name" value="Flavoproteins"/>
    <property type="match status" value="1"/>
</dbReference>
<dbReference type="InterPro" id="IPR001709">
    <property type="entry name" value="Flavoprot_Pyr_Nucl_cyt_Rdtase"/>
</dbReference>
<feature type="binding site" evidence="9">
    <location>
        <begin position="375"/>
        <end position="378"/>
    </location>
    <ligand>
        <name>FAD</name>
        <dbReference type="ChEBI" id="CHEBI:57692"/>
    </ligand>
</feature>
<evidence type="ECO:0000256" key="2">
    <source>
        <dbReference type="ARBA" id="ARBA00001974"/>
    </source>
</evidence>
<comment type="similarity">
    <text evidence="9">In the C-terminal section; belongs to the flavoprotein pyridine nucleotide cytochrome reductase family.</text>
</comment>
<feature type="binding site" evidence="9">
    <location>
        <position position="583"/>
    </location>
    <ligand>
        <name>FAD</name>
        <dbReference type="ChEBI" id="CHEBI:57692"/>
    </ligand>
</feature>
<evidence type="ECO:0000256" key="8">
    <source>
        <dbReference type="ARBA" id="ARBA00023002"/>
    </source>
</evidence>
<evidence type="ECO:0000256" key="1">
    <source>
        <dbReference type="ARBA" id="ARBA00001917"/>
    </source>
</evidence>
<gene>
    <name evidence="9 12" type="primary">TAH18</name>
    <name evidence="12" type="ORF">IWW36_004118</name>
</gene>
<dbReference type="AlphaFoldDB" id="A0A9W8LXW7"/>
<keyword evidence="8 9" id="KW-0560">Oxidoreductase</keyword>
<comment type="function">
    <text evidence="9">NADPH-dependent reductase which is a central component of the cytosolic iron-sulfur (Fe-S) protein assembly (CIA) machinery. Transfers electrons from NADPH via its FAD and FMN prosthetic groups to the [2Fe-2S] cluster of DRE2, another key component of the CIA machinery. In turn, this reduced cluster provides electrons for assembly of cytosolic iron-sulfur cluster proteins. Positively controls H(2)O(2)-induced cell death.</text>
</comment>
<feature type="domain" description="FAD-binding FR-type" evidence="11">
    <location>
        <begin position="196"/>
        <end position="436"/>
    </location>
</feature>
<dbReference type="GO" id="GO:0016651">
    <property type="term" value="F:oxidoreductase activity, acting on NAD(P)H"/>
    <property type="evidence" value="ECO:0007669"/>
    <property type="project" value="UniProtKB-UniRule"/>
</dbReference>
<accession>A0A9W8LXW7</accession>
<dbReference type="Gene3D" id="3.40.50.360">
    <property type="match status" value="1"/>
</dbReference>
<sequence length="584" mass="67478">MTEEAETQRRVLILYGSQTGYAKDTAFRIGRQAWRRHFLATIQALDEADKWQLFTTPHPVIFICSTTGQGDEPDNMKRFWRFLLRKSIPPNALDTLHFAVFGLGDSSYAKFNFAAKRLFRRLEQLGAHPLLERGDGDDQHYLGLDGALDPWLDNLWTLLLQKYPLPEPIVPDHIPPPPSCSLAFVHDSPQLPQLPPHLLHAQLVLSERMTSPDHFQDVHRFRLQLPKTLSDDAGWSPGDCAVLRPQNDPGDVDRFLEQMHWTQNADRPLCITTQREDPVLPSWVPQTTTLRWLFTHYLDITAVPRRSFFEMLYYFSSAENEKERLYDFTLSEGQDELHTYCMKPRRTIMEALDDFPNSRVPLSYIFDVFPEIAERYFSISSAQEETPQAVDLTVAIVKYKTIMQRPRVGKCTQWLLRLQEGDQVALRLARGTMHLPPRPETPVIMVGPGTGIAAFMAFIRARIQRGAAANYLFFGCRSESSDFLYKDQLLEWCRQKLLHLECAFSRDQAQKVYVQHKIRQRSDLVWSLINDHNAAVYVSGNANQMPEDVKQAFMDVVAQHSTEAPAEYIQAMVKSRRYQEECWY</sequence>
<dbReference type="GO" id="GO:0005634">
    <property type="term" value="C:nucleus"/>
    <property type="evidence" value="ECO:0007669"/>
    <property type="project" value="UniProtKB-ARBA"/>
</dbReference>
<keyword evidence="6 9" id="KW-0274">FAD</keyword>
<evidence type="ECO:0000256" key="7">
    <source>
        <dbReference type="ARBA" id="ARBA00022857"/>
    </source>
</evidence>
<dbReference type="InterPro" id="IPR028879">
    <property type="entry name" value="NDOR1"/>
</dbReference>
<feature type="binding site" evidence="9">
    <location>
        <begin position="511"/>
        <end position="515"/>
    </location>
    <ligand>
        <name>NADP(+)</name>
        <dbReference type="ChEBI" id="CHEBI:58349"/>
    </ligand>
</feature>
<dbReference type="InterPro" id="IPR008254">
    <property type="entry name" value="Flavodoxin/NO_synth"/>
</dbReference>
<comment type="cofactor">
    <cofactor evidence="1 9">
        <name>FMN</name>
        <dbReference type="ChEBI" id="CHEBI:58210"/>
    </cofactor>
</comment>
<comment type="similarity">
    <text evidence="9">Belongs to the NADPH-dependent diflavin oxidoreductase NDOR1 family.</text>
</comment>
<dbReference type="PANTHER" id="PTHR19384">
    <property type="entry name" value="NITRIC OXIDE SYNTHASE-RELATED"/>
    <property type="match status" value="1"/>
</dbReference>
<proteinExistence type="inferred from homology"/>
<dbReference type="GO" id="GO:0050660">
    <property type="term" value="F:flavin adenine dinucleotide binding"/>
    <property type="evidence" value="ECO:0007669"/>
    <property type="project" value="UniProtKB-UniRule"/>
</dbReference>
<dbReference type="GO" id="GO:0005829">
    <property type="term" value="C:cytosol"/>
    <property type="evidence" value="ECO:0007669"/>
    <property type="project" value="TreeGrafter"/>
</dbReference>
<dbReference type="InterPro" id="IPR001094">
    <property type="entry name" value="Flavdoxin-like"/>
</dbReference>
<dbReference type="InterPro" id="IPR003097">
    <property type="entry name" value="CysJ-like_FAD-binding"/>
</dbReference>
<comment type="subunit">
    <text evidence="9">Interacts with DRE2; as part of the cytosolic iron-sulfur (Fe-S) protein assembly (CIA) machinery.</text>
</comment>
<evidence type="ECO:0000259" key="10">
    <source>
        <dbReference type="PROSITE" id="PS50902"/>
    </source>
</evidence>
<dbReference type="GO" id="GO:0010181">
    <property type="term" value="F:FMN binding"/>
    <property type="evidence" value="ECO:0007669"/>
    <property type="project" value="UniProtKB-UniRule"/>
</dbReference>
<dbReference type="InterPro" id="IPR029039">
    <property type="entry name" value="Flavoprotein-like_sf"/>
</dbReference>
<feature type="binding site" evidence="9">
    <location>
        <begin position="65"/>
        <end position="68"/>
    </location>
    <ligand>
        <name>FMN</name>
        <dbReference type="ChEBI" id="CHEBI:58210"/>
    </ligand>
</feature>
<dbReference type="EC" id="1.18.1.-" evidence="9"/>
<dbReference type="InterPro" id="IPR023173">
    <property type="entry name" value="NADPH_Cyt_P450_Rdtase_alpha"/>
</dbReference>
<comment type="catalytic activity">
    <reaction evidence="9">
        <text>2 oxidized [2Fe-2S]-[protein] + NADPH = 2 reduced [2Fe-2S]-[protein] + NADP(+) + H(+)</text>
        <dbReference type="Rhea" id="RHEA:67716"/>
        <dbReference type="Rhea" id="RHEA-COMP:17327"/>
        <dbReference type="Rhea" id="RHEA-COMP:17328"/>
        <dbReference type="ChEBI" id="CHEBI:15378"/>
        <dbReference type="ChEBI" id="CHEBI:33737"/>
        <dbReference type="ChEBI" id="CHEBI:33738"/>
        <dbReference type="ChEBI" id="CHEBI:57783"/>
        <dbReference type="ChEBI" id="CHEBI:58349"/>
    </reaction>
</comment>
<dbReference type="Gene3D" id="1.20.990.10">
    <property type="entry name" value="NADPH-cytochrome p450 Reductase, Chain A, domain 3"/>
    <property type="match status" value="1"/>
</dbReference>
<dbReference type="OrthoDB" id="1856718at2759"/>
<evidence type="ECO:0000256" key="6">
    <source>
        <dbReference type="ARBA" id="ARBA00022827"/>
    </source>
</evidence>
<dbReference type="EMBL" id="JANBUW010000424">
    <property type="protein sequence ID" value="KAJ2846918.1"/>
    <property type="molecule type" value="Genomic_DNA"/>
</dbReference>
<dbReference type="InterPro" id="IPR017927">
    <property type="entry name" value="FAD-bd_FR_type"/>
</dbReference>
<dbReference type="HAMAP" id="MF_03178">
    <property type="entry name" value="NDOR1"/>
    <property type="match status" value="1"/>
</dbReference>
<comment type="cofactor">
    <cofactor evidence="2 9">
        <name>FAD</name>
        <dbReference type="ChEBI" id="CHEBI:57692"/>
    </cofactor>
</comment>
<feature type="binding site" evidence="9">
    <location>
        <position position="345"/>
    </location>
    <ligand>
        <name>FAD</name>
        <dbReference type="ChEBI" id="CHEBI:57692"/>
    </ligand>
</feature>
<dbReference type="InterPro" id="IPR039261">
    <property type="entry name" value="FNR_nucleotide-bd"/>
</dbReference>
<dbReference type="InterPro" id="IPR017938">
    <property type="entry name" value="Riboflavin_synthase-like_b-brl"/>
</dbReference>
<keyword evidence="3 9" id="KW-0963">Cytoplasm</keyword>
<dbReference type="InterPro" id="IPR001433">
    <property type="entry name" value="OxRdtase_FAD/NAD-bd"/>
</dbReference>
<comment type="caution">
    <text evidence="12">The sequence shown here is derived from an EMBL/GenBank/DDBJ whole genome shotgun (WGS) entry which is preliminary data.</text>
</comment>
<dbReference type="PRINTS" id="PR00371">
    <property type="entry name" value="FPNCR"/>
</dbReference>
<dbReference type="SUPFAM" id="SSF52343">
    <property type="entry name" value="Ferredoxin reductase-like, C-terminal NADP-linked domain"/>
    <property type="match status" value="1"/>
</dbReference>
<dbReference type="PROSITE" id="PS50902">
    <property type="entry name" value="FLAVODOXIN_LIKE"/>
    <property type="match status" value="1"/>
</dbReference>
<protein>
    <recommendedName>
        <fullName evidence="9">NADPH-dependent diflavin oxidoreductase 1</fullName>
        <ecNumber evidence="9">1.18.1.-</ecNumber>
    </recommendedName>
    <alternativeName>
        <fullName evidence="9">NADPH-dependent FMN and FAD-containing oxidoreductase</fullName>
    </alternativeName>
</protein>
<keyword evidence="9" id="KW-0496">Mitochondrion</keyword>
<dbReference type="SUPFAM" id="SSF63380">
    <property type="entry name" value="Riboflavin synthase domain-like"/>
    <property type="match status" value="1"/>
</dbReference>
<dbReference type="Gene3D" id="2.40.30.10">
    <property type="entry name" value="Translation factors"/>
    <property type="match status" value="1"/>
</dbReference>
<evidence type="ECO:0000313" key="12">
    <source>
        <dbReference type="EMBL" id="KAJ2846918.1"/>
    </source>
</evidence>
<feature type="domain" description="Flavodoxin-like" evidence="10">
    <location>
        <begin position="11"/>
        <end position="156"/>
    </location>
</feature>
<comment type="caution">
    <text evidence="9">Lacks conserved residue(s) required for the propagation of feature annotation.</text>
</comment>
<reference evidence="12" key="1">
    <citation type="submission" date="2022-07" db="EMBL/GenBank/DDBJ databases">
        <title>Phylogenomic reconstructions and comparative analyses of Kickxellomycotina fungi.</title>
        <authorList>
            <person name="Reynolds N.K."/>
            <person name="Stajich J.E."/>
            <person name="Barry K."/>
            <person name="Grigoriev I.V."/>
            <person name="Crous P."/>
            <person name="Smith M.E."/>
        </authorList>
    </citation>
    <scope>NUCLEOTIDE SEQUENCE</scope>
    <source>
        <strain evidence="12">NRRL 1566</strain>
    </source>
</reference>
<dbReference type="GO" id="GO:0005739">
    <property type="term" value="C:mitochondrion"/>
    <property type="evidence" value="ECO:0007669"/>
    <property type="project" value="UniProtKB-SubCell"/>
</dbReference>
<dbReference type="Pfam" id="PF00258">
    <property type="entry name" value="Flavodoxin_1"/>
    <property type="match status" value="1"/>
</dbReference>
<evidence type="ECO:0000256" key="3">
    <source>
        <dbReference type="ARBA" id="ARBA00022490"/>
    </source>
</evidence>
<dbReference type="GO" id="GO:0160246">
    <property type="term" value="F:NADPH-iron-sulfur [2Fe-2S] protein oxidoreductase activity"/>
    <property type="evidence" value="ECO:0007669"/>
    <property type="project" value="InterPro"/>
</dbReference>
<evidence type="ECO:0000313" key="13">
    <source>
        <dbReference type="Proteomes" id="UP001139887"/>
    </source>
</evidence>
<evidence type="ECO:0000256" key="4">
    <source>
        <dbReference type="ARBA" id="ARBA00022630"/>
    </source>
</evidence>
<feature type="binding site" evidence="9">
    <location>
        <position position="450"/>
    </location>
    <ligand>
        <name>NADP(+)</name>
        <dbReference type="ChEBI" id="CHEBI:58349"/>
    </ligand>
</feature>
<dbReference type="PROSITE" id="PS51384">
    <property type="entry name" value="FAD_FR"/>
    <property type="match status" value="1"/>
</dbReference>
<dbReference type="Pfam" id="PF00667">
    <property type="entry name" value="FAD_binding_1"/>
    <property type="match status" value="1"/>
</dbReference>
<dbReference type="Gene3D" id="3.40.50.80">
    <property type="entry name" value="Nucleotide-binding domain of ferredoxin-NADP reductase (FNR) module"/>
    <property type="match status" value="1"/>
</dbReference>
<name>A0A9W8LXW7_9FUNG</name>
<feature type="binding site" evidence="9">
    <location>
        <position position="138"/>
    </location>
    <ligand>
        <name>FMN</name>
        <dbReference type="ChEBI" id="CHEBI:58210"/>
    </ligand>
</feature>
<keyword evidence="4 9" id="KW-0285">Flavoprotein</keyword>
<comment type="similarity">
    <text evidence="9">In the N-terminal section; belongs to the flavodoxin family.</text>
</comment>
<evidence type="ECO:0000259" key="11">
    <source>
        <dbReference type="PROSITE" id="PS51384"/>
    </source>
</evidence>
<comment type="subcellular location">
    <subcellularLocation>
        <location evidence="9">Cytoplasm</location>
    </subcellularLocation>
    <subcellularLocation>
        <location evidence="9">Mitochondrion</location>
    </subcellularLocation>
    <text evidence="9">Relocalizes to mitochondria after H(2)O(2) exposure.</text>
</comment>
<organism evidence="12 13">
    <name type="scientific">Coemansia brasiliensis</name>
    <dbReference type="NCBI Taxonomy" id="2650707"/>
    <lineage>
        <taxon>Eukaryota</taxon>
        <taxon>Fungi</taxon>
        <taxon>Fungi incertae sedis</taxon>
        <taxon>Zoopagomycota</taxon>
        <taxon>Kickxellomycotina</taxon>
        <taxon>Kickxellomycetes</taxon>
        <taxon>Kickxellales</taxon>
        <taxon>Kickxellaceae</taxon>
        <taxon>Coemansia</taxon>
    </lineage>
</organism>
<keyword evidence="13" id="KW-1185">Reference proteome</keyword>
<dbReference type="Pfam" id="PF00175">
    <property type="entry name" value="NAD_binding_1"/>
    <property type="match status" value="1"/>
</dbReference>
<dbReference type="FunFam" id="3.40.50.80:FF:000030">
    <property type="entry name" value="NADPH-dependent diflavin oxidoreductase 1"/>
    <property type="match status" value="1"/>
</dbReference>
<dbReference type="PRINTS" id="PR00369">
    <property type="entry name" value="FLAVODOXIN"/>
</dbReference>
<feature type="binding site" evidence="9">
    <location>
        <begin position="505"/>
        <end position="506"/>
    </location>
    <ligand>
        <name>NADP(+)</name>
        <dbReference type="ChEBI" id="CHEBI:58349"/>
    </ligand>
</feature>
<feature type="binding site" evidence="9">
    <location>
        <begin position="103"/>
        <end position="112"/>
    </location>
    <ligand>
        <name>FMN</name>
        <dbReference type="ChEBI" id="CHEBI:58210"/>
    </ligand>
</feature>
<evidence type="ECO:0000256" key="5">
    <source>
        <dbReference type="ARBA" id="ARBA00022643"/>
    </source>
</evidence>
<keyword evidence="7 9" id="KW-0521">NADP</keyword>